<comment type="caution">
    <text evidence="1">The sequence shown here is derived from an EMBL/GenBank/DDBJ whole genome shotgun (WGS) entry which is preliminary data.</text>
</comment>
<proteinExistence type="predicted"/>
<sequence>MPTCPKCNADIDQLNAFVEETNKYEVELEGCPHDVLEILRGKTNVCLAGGPKTEDYPGGQFCSYLEMVGKCKLEEGDYQGLNWGSPEAMEGSGKHTDFNCPECDHTLFSFEGEDSSYYTAVEEFLKGKLKA</sequence>
<organism evidence="1">
    <name type="scientific">marine sediment metagenome</name>
    <dbReference type="NCBI Taxonomy" id="412755"/>
    <lineage>
        <taxon>unclassified sequences</taxon>
        <taxon>metagenomes</taxon>
        <taxon>ecological metagenomes</taxon>
    </lineage>
</organism>
<reference evidence="1" key="1">
    <citation type="journal article" date="2015" name="Nature">
        <title>Complex archaea that bridge the gap between prokaryotes and eukaryotes.</title>
        <authorList>
            <person name="Spang A."/>
            <person name="Saw J.H."/>
            <person name="Jorgensen S.L."/>
            <person name="Zaremba-Niedzwiedzka K."/>
            <person name="Martijn J."/>
            <person name="Lind A.E."/>
            <person name="van Eijk R."/>
            <person name="Schleper C."/>
            <person name="Guy L."/>
            <person name="Ettema T.J."/>
        </authorList>
    </citation>
    <scope>NUCLEOTIDE SEQUENCE</scope>
</reference>
<gene>
    <name evidence="1" type="ORF">LCGC14_1443640</name>
</gene>
<accession>A0A0F9M0C4</accession>
<evidence type="ECO:0000313" key="1">
    <source>
        <dbReference type="EMBL" id="KKM70150.1"/>
    </source>
</evidence>
<dbReference type="AlphaFoldDB" id="A0A0F9M0C4"/>
<name>A0A0F9M0C4_9ZZZZ</name>
<protein>
    <submittedName>
        <fullName evidence="1">Uncharacterized protein</fullName>
    </submittedName>
</protein>
<dbReference type="EMBL" id="LAZR01009870">
    <property type="protein sequence ID" value="KKM70150.1"/>
    <property type="molecule type" value="Genomic_DNA"/>
</dbReference>